<protein>
    <submittedName>
        <fullName evidence="1">Uncharacterized protein</fullName>
    </submittedName>
</protein>
<proteinExistence type="predicted"/>
<reference evidence="2" key="1">
    <citation type="journal article" date="2022" name="Mol. Ecol. Resour.">
        <title>The genomes of chicory, endive, great burdock and yacon provide insights into Asteraceae palaeo-polyploidization history and plant inulin production.</title>
        <authorList>
            <person name="Fan W."/>
            <person name="Wang S."/>
            <person name="Wang H."/>
            <person name="Wang A."/>
            <person name="Jiang F."/>
            <person name="Liu H."/>
            <person name="Zhao H."/>
            <person name="Xu D."/>
            <person name="Zhang Y."/>
        </authorList>
    </citation>
    <scope>NUCLEOTIDE SEQUENCE [LARGE SCALE GENOMIC DNA]</scope>
    <source>
        <strain evidence="2">cv. Punajuju</strain>
    </source>
</reference>
<evidence type="ECO:0000313" key="2">
    <source>
        <dbReference type="Proteomes" id="UP001055811"/>
    </source>
</evidence>
<gene>
    <name evidence="1" type="ORF">L2E82_39917</name>
</gene>
<dbReference type="EMBL" id="CM042015">
    <property type="protein sequence ID" value="KAI3710143.1"/>
    <property type="molecule type" value="Genomic_DNA"/>
</dbReference>
<name>A0ACB9AJW6_CICIN</name>
<dbReference type="Proteomes" id="UP001055811">
    <property type="component" value="Linkage Group LG07"/>
</dbReference>
<reference evidence="1 2" key="2">
    <citation type="journal article" date="2022" name="Mol. Ecol. Resour.">
        <title>The genomes of chicory, endive, great burdock and yacon provide insights into Asteraceae paleo-polyploidization history and plant inulin production.</title>
        <authorList>
            <person name="Fan W."/>
            <person name="Wang S."/>
            <person name="Wang H."/>
            <person name="Wang A."/>
            <person name="Jiang F."/>
            <person name="Liu H."/>
            <person name="Zhao H."/>
            <person name="Xu D."/>
            <person name="Zhang Y."/>
        </authorList>
    </citation>
    <scope>NUCLEOTIDE SEQUENCE [LARGE SCALE GENOMIC DNA]</scope>
    <source>
        <strain evidence="2">cv. Punajuju</strain>
        <tissue evidence="1">Leaves</tissue>
    </source>
</reference>
<comment type="caution">
    <text evidence="1">The sequence shown here is derived from an EMBL/GenBank/DDBJ whole genome shotgun (WGS) entry which is preliminary data.</text>
</comment>
<evidence type="ECO:0000313" key="1">
    <source>
        <dbReference type="EMBL" id="KAI3710143.1"/>
    </source>
</evidence>
<organism evidence="1 2">
    <name type="scientific">Cichorium intybus</name>
    <name type="common">Chicory</name>
    <dbReference type="NCBI Taxonomy" id="13427"/>
    <lineage>
        <taxon>Eukaryota</taxon>
        <taxon>Viridiplantae</taxon>
        <taxon>Streptophyta</taxon>
        <taxon>Embryophyta</taxon>
        <taxon>Tracheophyta</taxon>
        <taxon>Spermatophyta</taxon>
        <taxon>Magnoliopsida</taxon>
        <taxon>eudicotyledons</taxon>
        <taxon>Gunneridae</taxon>
        <taxon>Pentapetalae</taxon>
        <taxon>asterids</taxon>
        <taxon>campanulids</taxon>
        <taxon>Asterales</taxon>
        <taxon>Asteraceae</taxon>
        <taxon>Cichorioideae</taxon>
        <taxon>Cichorieae</taxon>
        <taxon>Cichoriinae</taxon>
        <taxon>Cichorium</taxon>
    </lineage>
</organism>
<sequence length="78" mass="8758">MKQEELLKECCRKWRENVAKEGVRQWGVQRSGGAGYCDMEDHFGTVTRSEPTMEWVSGDEEDSGSEMTASTGGARRIV</sequence>
<accession>A0ACB9AJW6</accession>
<keyword evidence="2" id="KW-1185">Reference proteome</keyword>